<comment type="catalytic activity">
    <reaction evidence="6">
        <text>(6S)-NADPHX + ADP = AMP + phosphate + NADPH + H(+)</text>
        <dbReference type="Rhea" id="RHEA:32235"/>
        <dbReference type="ChEBI" id="CHEBI:15378"/>
        <dbReference type="ChEBI" id="CHEBI:43474"/>
        <dbReference type="ChEBI" id="CHEBI:57783"/>
        <dbReference type="ChEBI" id="CHEBI:64076"/>
        <dbReference type="ChEBI" id="CHEBI:456215"/>
        <dbReference type="ChEBI" id="CHEBI:456216"/>
        <dbReference type="EC" id="4.2.1.136"/>
    </reaction>
</comment>
<dbReference type="NCBIfam" id="TIGR00196">
    <property type="entry name" value="yjeF_cterm"/>
    <property type="match status" value="1"/>
</dbReference>
<dbReference type="EMBL" id="CP019082">
    <property type="protein sequence ID" value="APW62942.1"/>
    <property type="molecule type" value="Genomic_DNA"/>
</dbReference>
<organism evidence="8 9">
    <name type="scientific">Paludisphaera borealis</name>
    <dbReference type="NCBI Taxonomy" id="1387353"/>
    <lineage>
        <taxon>Bacteria</taxon>
        <taxon>Pseudomonadati</taxon>
        <taxon>Planctomycetota</taxon>
        <taxon>Planctomycetia</taxon>
        <taxon>Isosphaerales</taxon>
        <taxon>Isosphaeraceae</taxon>
        <taxon>Paludisphaera</taxon>
    </lineage>
</organism>
<feature type="binding site" evidence="6">
    <location>
        <begin position="200"/>
        <end position="204"/>
    </location>
    <ligand>
        <name>AMP</name>
        <dbReference type="ChEBI" id="CHEBI:456215"/>
    </ligand>
</feature>
<dbReference type="STRING" id="1387353.BSF38_04498"/>
<dbReference type="Gene3D" id="3.40.1190.20">
    <property type="match status" value="1"/>
</dbReference>
<keyword evidence="1 6" id="KW-0547">Nucleotide-binding</keyword>
<dbReference type="GO" id="GO:0005524">
    <property type="term" value="F:ATP binding"/>
    <property type="evidence" value="ECO:0007669"/>
    <property type="project" value="UniProtKB-KW"/>
</dbReference>
<dbReference type="GO" id="GO:0046496">
    <property type="term" value="P:nicotinamide nucleotide metabolic process"/>
    <property type="evidence" value="ECO:0007669"/>
    <property type="project" value="UniProtKB-UniRule"/>
</dbReference>
<proteinExistence type="inferred from homology"/>
<comment type="catalytic activity">
    <reaction evidence="6">
        <text>(6S)-NADHX + ADP = AMP + phosphate + NADH + H(+)</text>
        <dbReference type="Rhea" id="RHEA:32223"/>
        <dbReference type="ChEBI" id="CHEBI:15378"/>
        <dbReference type="ChEBI" id="CHEBI:43474"/>
        <dbReference type="ChEBI" id="CHEBI:57945"/>
        <dbReference type="ChEBI" id="CHEBI:64074"/>
        <dbReference type="ChEBI" id="CHEBI:456215"/>
        <dbReference type="ChEBI" id="CHEBI:456216"/>
        <dbReference type="EC" id="4.2.1.136"/>
    </reaction>
</comment>
<dbReference type="RefSeq" id="WP_076349366.1">
    <property type="nucleotide sequence ID" value="NZ_CP019082.1"/>
</dbReference>
<reference evidence="9" key="1">
    <citation type="submission" date="2016-12" db="EMBL/GenBank/DDBJ databases">
        <title>Comparative genomics of four Isosphaeraceae planctomycetes: a common pool of plasmids and glycoside hydrolase genes.</title>
        <authorList>
            <person name="Ivanova A."/>
        </authorList>
    </citation>
    <scope>NUCLEOTIDE SEQUENCE [LARGE SCALE GENOMIC DNA]</scope>
    <source>
        <strain evidence="9">PX4</strain>
    </source>
</reference>
<keyword evidence="3 6" id="KW-0521">NADP</keyword>
<feature type="binding site" evidence="6">
    <location>
        <position position="229"/>
    </location>
    <ligand>
        <name>(6S)-NADPHX</name>
        <dbReference type="ChEBI" id="CHEBI:64076"/>
    </ligand>
</feature>
<dbReference type="InterPro" id="IPR029056">
    <property type="entry name" value="Ribokinase-like"/>
</dbReference>
<sequence length="301" mass="30820">MALERVESIPSLAPRPADSHKGRFGSILVVAGSRGMAGAAALAGASALRSGAGLVRVATAAEVNATVASFEPSYMTYPLPCDEEGVISFRSSQGVLERLMEKVDVVAVGPGLGQSDDVRALVRWLITSAGKTLVLDADALNALDGDVSVFGGLTQPAVVTPHPGEFARLVGVSVDRIQGDRENQAASLASRFGHLVVVLKGNGTVVTDGSRIYVNRTGNPGMATGGAGDALTGVVAALLGQKLSPFQAAQLGVYVHGLAGDIARDQNGEIGLIAGDVVDALPDAFDHVVQNQELHDIGLTP</sequence>
<evidence type="ECO:0000256" key="2">
    <source>
        <dbReference type="ARBA" id="ARBA00022840"/>
    </source>
</evidence>
<feature type="binding site" evidence="6">
    <location>
        <position position="162"/>
    </location>
    <ligand>
        <name>(6S)-NADPHX</name>
        <dbReference type="ChEBI" id="CHEBI:64076"/>
    </ligand>
</feature>
<keyword evidence="9" id="KW-1185">Reference proteome</keyword>
<evidence type="ECO:0000313" key="8">
    <source>
        <dbReference type="EMBL" id="APW62942.1"/>
    </source>
</evidence>
<evidence type="ECO:0000259" key="7">
    <source>
        <dbReference type="PROSITE" id="PS51383"/>
    </source>
</evidence>
<evidence type="ECO:0000256" key="6">
    <source>
        <dbReference type="HAMAP-Rule" id="MF_01965"/>
    </source>
</evidence>
<dbReference type="AlphaFoldDB" id="A0A1U7CVH0"/>
<dbReference type="GO" id="GO:0052855">
    <property type="term" value="F:ADP-dependent NAD(P)H-hydrate dehydratase activity"/>
    <property type="evidence" value="ECO:0007669"/>
    <property type="project" value="UniProtKB-UniRule"/>
</dbReference>
<comment type="subunit">
    <text evidence="6">Homotetramer.</text>
</comment>
<dbReference type="PANTHER" id="PTHR12592:SF0">
    <property type="entry name" value="ATP-DEPENDENT (S)-NAD(P)H-HYDRATE DEHYDRATASE"/>
    <property type="match status" value="1"/>
</dbReference>
<keyword evidence="4 6" id="KW-0520">NAD</keyword>
<evidence type="ECO:0000256" key="1">
    <source>
        <dbReference type="ARBA" id="ARBA00022741"/>
    </source>
</evidence>
<comment type="similarity">
    <text evidence="6">Belongs to the NnrD/CARKD family.</text>
</comment>
<dbReference type="SUPFAM" id="SSF53613">
    <property type="entry name" value="Ribokinase-like"/>
    <property type="match status" value="1"/>
</dbReference>
<dbReference type="HAMAP" id="MF_01965">
    <property type="entry name" value="NADHX_dehydratase"/>
    <property type="match status" value="1"/>
</dbReference>
<dbReference type="KEGG" id="pbor:BSF38_04498"/>
<dbReference type="PROSITE" id="PS51383">
    <property type="entry name" value="YJEF_C_3"/>
    <property type="match status" value="1"/>
</dbReference>
<dbReference type="GO" id="GO:0052856">
    <property type="term" value="F:NAD(P)HX epimerase activity"/>
    <property type="evidence" value="ECO:0007669"/>
    <property type="project" value="TreeGrafter"/>
</dbReference>
<evidence type="ECO:0000256" key="4">
    <source>
        <dbReference type="ARBA" id="ARBA00023027"/>
    </source>
</evidence>
<comment type="cofactor">
    <cofactor evidence="6">
        <name>Mg(2+)</name>
        <dbReference type="ChEBI" id="CHEBI:18420"/>
    </cofactor>
</comment>
<accession>A0A1U7CVH0</accession>
<dbReference type="OrthoDB" id="9806925at2"/>
<dbReference type="GO" id="GO:0110051">
    <property type="term" value="P:metabolite repair"/>
    <property type="evidence" value="ECO:0007669"/>
    <property type="project" value="TreeGrafter"/>
</dbReference>
<keyword evidence="2 6" id="KW-0067">ATP-binding</keyword>
<dbReference type="CDD" id="cd01171">
    <property type="entry name" value="YXKO-related"/>
    <property type="match status" value="1"/>
</dbReference>
<evidence type="ECO:0000313" key="9">
    <source>
        <dbReference type="Proteomes" id="UP000186309"/>
    </source>
</evidence>
<name>A0A1U7CVH0_9BACT</name>
<feature type="binding site" evidence="6">
    <location>
        <position position="39"/>
    </location>
    <ligand>
        <name>(6S)-NADPHX</name>
        <dbReference type="ChEBI" id="CHEBI:64076"/>
    </ligand>
</feature>
<dbReference type="Pfam" id="PF01256">
    <property type="entry name" value="Carb_kinase"/>
    <property type="match status" value="1"/>
</dbReference>
<feature type="binding site" evidence="6">
    <location>
        <position position="111"/>
    </location>
    <ligand>
        <name>(6S)-NADPHX</name>
        <dbReference type="ChEBI" id="CHEBI:64076"/>
    </ligand>
</feature>
<gene>
    <name evidence="8" type="primary">nnr_2</name>
    <name evidence="6" type="synonym">nnrD</name>
    <name evidence="8" type="ORF">BSF38_04498</name>
</gene>
<comment type="function">
    <text evidence="6">Catalyzes the dehydration of the S-form of NAD(P)HX at the expense of ADP, which is converted to AMP. Together with NAD(P)HX epimerase, which catalyzes the epimerization of the S- and R-forms, the enzyme allows the repair of both epimers of NAD(P)HX, a damaged form of NAD(P)H that is a result of enzymatic or heat-dependent hydration.</text>
</comment>
<dbReference type="Proteomes" id="UP000186309">
    <property type="component" value="Chromosome"/>
</dbReference>
<dbReference type="EC" id="4.2.1.136" evidence="6"/>
<keyword evidence="5 6" id="KW-0456">Lyase</keyword>
<feature type="domain" description="YjeF C-terminal" evidence="7">
    <location>
        <begin position="4"/>
        <end position="288"/>
    </location>
</feature>
<evidence type="ECO:0000256" key="3">
    <source>
        <dbReference type="ARBA" id="ARBA00022857"/>
    </source>
</evidence>
<feature type="binding site" evidence="6">
    <location>
        <position position="228"/>
    </location>
    <ligand>
        <name>AMP</name>
        <dbReference type="ChEBI" id="CHEBI:456215"/>
    </ligand>
</feature>
<protein>
    <recommendedName>
        <fullName evidence="6">ADP-dependent (S)-NAD(P)H-hydrate dehydratase</fullName>
        <ecNumber evidence="6">4.2.1.136</ecNumber>
    </recommendedName>
    <alternativeName>
        <fullName evidence="6">ADP-dependent NAD(P)HX dehydratase</fullName>
    </alternativeName>
</protein>
<dbReference type="InterPro" id="IPR000631">
    <property type="entry name" value="CARKD"/>
</dbReference>
<dbReference type="PANTHER" id="PTHR12592">
    <property type="entry name" value="ATP-DEPENDENT (S)-NAD(P)H-HYDRATE DEHYDRATASE FAMILY MEMBER"/>
    <property type="match status" value="1"/>
</dbReference>
<evidence type="ECO:0000256" key="5">
    <source>
        <dbReference type="ARBA" id="ARBA00023239"/>
    </source>
</evidence>